<dbReference type="Proteomes" id="UP000187203">
    <property type="component" value="Unassembled WGS sequence"/>
</dbReference>
<gene>
    <name evidence="1" type="ORF">COLO4_24141</name>
</gene>
<name>A0A1R3ICN2_9ROSI</name>
<organism evidence="1 2">
    <name type="scientific">Corchorus olitorius</name>
    <dbReference type="NCBI Taxonomy" id="93759"/>
    <lineage>
        <taxon>Eukaryota</taxon>
        <taxon>Viridiplantae</taxon>
        <taxon>Streptophyta</taxon>
        <taxon>Embryophyta</taxon>
        <taxon>Tracheophyta</taxon>
        <taxon>Spermatophyta</taxon>
        <taxon>Magnoliopsida</taxon>
        <taxon>eudicotyledons</taxon>
        <taxon>Gunneridae</taxon>
        <taxon>Pentapetalae</taxon>
        <taxon>rosids</taxon>
        <taxon>malvids</taxon>
        <taxon>Malvales</taxon>
        <taxon>Malvaceae</taxon>
        <taxon>Grewioideae</taxon>
        <taxon>Apeibeae</taxon>
        <taxon>Corchorus</taxon>
    </lineage>
</organism>
<comment type="caution">
    <text evidence="1">The sequence shown here is derived from an EMBL/GenBank/DDBJ whole genome shotgun (WGS) entry which is preliminary data.</text>
</comment>
<accession>A0A1R3ICN2</accession>
<dbReference type="EMBL" id="AWUE01018444">
    <property type="protein sequence ID" value="OMO80339.1"/>
    <property type="molecule type" value="Genomic_DNA"/>
</dbReference>
<evidence type="ECO:0000313" key="2">
    <source>
        <dbReference type="Proteomes" id="UP000187203"/>
    </source>
</evidence>
<evidence type="ECO:0000313" key="1">
    <source>
        <dbReference type="EMBL" id="OMO80339.1"/>
    </source>
</evidence>
<protein>
    <submittedName>
        <fullName evidence="1">Uncharacterized protein</fullName>
    </submittedName>
</protein>
<dbReference type="OrthoDB" id="10493946at2759"/>
<reference evidence="2" key="1">
    <citation type="submission" date="2013-09" db="EMBL/GenBank/DDBJ databases">
        <title>Corchorus olitorius genome sequencing.</title>
        <authorList>
            <person name="Alam M."/>
            <person name="Haque M.S."/>
            <person name="Islam M.S."/>
            <person name="Emdad E.M."/>
            <person name="Islam M.M."/>
            <person name="Ahmed B."/>
            <person name="Halim A."/>
            <person name="Hossen Q.M.M."/>
            <person name="Hossain M.Z."/>
            <person name="Ahmed R."/>
            <person name="Khan M.M."/>
            <person name="Islam R."/>
            <person name="Rashid M.M."/>
            <person name="Khan S.A."/>
            <person name="Rahman M.S."/>
            <person name="Alam M."/>
            <person name="Yahiya A.S."/>
            <person name="Khan M.S."/>
            <person name="Azam M.S."/>
            <person name="Haque T."/>
            <person name="Lashkar M.Z.H."/>
            <person name="Akhand A.I."/>
            <person name="Morshed G."/>
            <person name="Roy S."/>
            <person name="Uddin K.S."/>
            <person name="Rabeya T."/>
            <person name="Hossain A.S."/>
            <person name="Chowdhury A."/>
            <person name="Snigdha A.R."/>
            <person name="Mortoza M.S."/>
            <person name="Matin S.A."/>
            <person name="Hoque S.M.E."/>
            <person name="Islam M.K."/>
            <person name="Roy D.K."/>
            <person name="Haider R."/>
            <person name="Moosa M.M."/>
            <person name="Elias S.M."/>
            <person name="Hasan A.M."/>
            <person name="Jahan S."/>
            <person name="Shafiuddin M."/>
            <person name="Mahmood N."/>
            <person name="Shommy N.S."/>
        </authorList>
    </citation>
    <scope>NUCLEOTIDE SEQUENCE [LARGE SCALE GENOMIC DNA]</scope>
    <source>
        <strain evidence="2">cv. O-4</strain>
    </source>
</reference>
<dbReference type="AlphaFoldDB" id="A0A1R3ICN2"/>
<sequence length="160" mass="18829">MKKKRGQDSWQPKSQYYNDHKTAIPKLFPLPFNKQNLEGLGWKFLLLRKSWLDGLIIWRRRALIEFALATVDNSQLLEETGTTLARRRLDIPPGRLIEFRCWLHLNDPGCVVGEHRHVIRVCDFEFDNDDDDALFFEAMGIWGWCSKFQPRKQGICLIVN</sequence>
<keyword evidence="2" id="KW-1185">Reference proteome</keyword>
<proteinExistence type="predicted"/>